<dbReference type="AlphaFoldDB" id="A0A2M9CEY3"/>
<gene>
    <name evidence="2" type="ORF">CLV46_0005</name>
</gene>
<dbReference type="GO" id="GO:0010181">
    <property type="term" value="F:FMN binding"/>
    <property type="evidence" value="ECO:0007669"/>
    <property type="project" value="TreeGrafter"/>
</dbReference>
<keyword evidence="3" id="KW-1185">Reference proteome</keyword>
<reference evidence="2 3" key="1">
    <citation type="submission" date="2017-11" db="EMBL/GenBank/DDBJ databases">
        <title>Genomic Encyclopedia of Archaeal and Bacterial Type Strains, Phase II (KMG-II): From Individual Species to Whole Genera.</title>
        <authorList>
            <person name="Goeker M."/>
        </authorList>
    </citation>
    <scope>NUCLEOTIDE SEQUENCE [LARGE SCALE GENOMIC DNA]</scope>
    <source>
        <strain evidence="2 3">DSM 27393</strain>
    </source>
</reference>
<dbReference type="Pfam" id="PF03358">
    <property type="entry name" value="FMN_red"/>
    <property type="match status" value="1"/>
</dbReference>
<sequence length="195" mass="21324">MSDLRIGVIVGSTRPGRVGKQVADWVLDRASARGDARYELIDLADFTLPHLDEANSPILGLYEKEHTKKWAATIARYDGYVFVTPEYNRSIPGTLKNAIDFLYAEWNDKAAGIVSYGGAVSGARAAEHLRLILAELQVADVRQPVLFSTITDFEDYTVFKEPAAYHVAALEVQLDQLVAWATALRSVRAGAASAA</sequence>
<dbReference type="InterPro" id="IPR050712">
    <property type="entry name" value="NAD(P)H-dep_reductase"/>
</dbReference>
<dbReference type="PANTHER" id="PTHR30543">
    <property type="entry name" value="CHROMATE REDUCTASE"/>
    <property type="match status" value="1"/>
</dbReference>
<protein>
    <submittedName>
        <fullName evidence="2">NAD(P)H-dependent FMN reductase</fullName>
    </submittedName>
</protein>
<dbReference type="Gene3D" id="3.40.50.360">
    <property type="match status" value="1"/>
</dbReference>
<dbReference type="InterPro" id="IPR005025">
    <property type="entry name" value="FMN_Rdtase-like_dom"/>
</dbReference>
<dbReference type="OrthoDB" id="9812295at2"/>
<evidence type="ECO:0000313" key="2">
    <source>
        <dbReference type="EMBL" id="PJJ70484.1"/>
    </source>
</evidence>
<dbReference type="GO" id="GO:0016491">
    <property type="term" value="F:oxidoreductase activity"/>
    <property type="evidence" value="ECO:0007669"/>
    <property type="project" value="InterPro"/>
</dbReference>
<dbReference type="SUPFAM" id="SSF52218">
    <property type="entry name" value="Flavoproteins"/>
    <property type="match status" value="1"/>
</dbReference>
<dbReference type="GO" id="GO:0005829">
    <property type="term" value="C:cytosol"/>
    <property type="evidence" value="ECO:0007669"/>
    <property type="project" value="TreeGrafter"/>
</dbReference>
<dbReference type="EMBL" id="PGFF01000001">
    <property type="protein sequence ID" value="PJJ70484.1"/>
    <property type="molecule type" value="Genomic_DNA"/>
</dbReference>
<evidence type="ECO:0000259" key="1">
    <source>
        <dbReference type="Pfam" id="PF03358"/>
    </source>
</evidence>
<proteinExistence type="predicted"/>
<name>A0A2M9CEY3_9MICO</name>
<organism evidence="2 3">
    <name type="scientific">Diaminobutyricimonas aerilata</name>
    <dbReference type="NCBI Taxonomy" id="1162967"/>
    <lineage>
        <taxon>Bacteria</taxon>
        <taxon>Bacillati</taxon>
        <taxon>Actinomycetota</taxon>
        <taxon>Actinomycetes</taxon>
        <taxon>Micrococcales</taxon>
        <taxon>Microbacteriaceae</taxon>
        <taxon>Diaminobutyricimonas</taxon>
    </lineage>
</organism>
<comment type="caution">
    <text evidence="2">The sequence shown here is derived from an EMBL/GenBank/DDBJ whole genome shotgun (WGS) entry which is preliminary data.</text>
</comment>
<dbReference type="InterPro" id="IPR029039">
    <property type="entry name" value="Flavoprotein-like_sf"/>
</dbReference>
<evidence type="ECO:0000313" key="3">
    <source>
        <dbReference type="Proteomes" id="UP000228758"/>
    </source>
</evidence>
<dbReference type="PANTHER" id="PTHR30543:SF21">
    <property type="entry name" value="NAD(P)H-DEPENDENT FMN REDUCTASE LOT6"/>
    <property type="match status" value="1"/>
</dbReference>
<accession>A0A2M9CEY3</accession>
<dbReference type="Proteomes" id="UP000228758">
    <property type="component" value="Unassembled WGS sequence"/>
</dbReference>
<dbReference type="RefSeq" id="WP_100362901.1">
    <property type="nucleotide sequence ID" value="NZ_PGFF01000001.1"/>
</dbReference>
<feature type="domain" description="NADPH-dependent FMN reductase-like" evidence="1">
    <location>
        <begin position="5"/>
        <end position="146"/>
    </location>
</feature>